<dbReference type="PANTHER" id="PTHR43823:SF3">
    <property type="entry name" value="MULTIDRUG EXPORT PROTEIN MEPA"/>
    <property type="match status" value="1"/>
</dbReference>
<keyword evidence="5 7" id="KW-1133">Transmembrane helix</keyword>
<dbReference type="Pfam" id="PF01554">
    <property type="entry name" value="MatE"/>
    <property type="match status" value="2"/>
</dbReference>
<protein>
    <submittedName>
        <fullName evidence="8">MATE family efflux transporter</fullName>
    </submittedName>
</protein>
<accession>A0A437S6A7</accession>
<feature type="transmembrane region" description="Helical" evidence="7">
    <location>
        <begin position="70"/>
        <end position="92"/>
    </location>
</feature>
<feature type="transmembrane region" description="Helical" evidence="7">
    <location>
        <begin position="112"/>
        <end position="129"/>
    </location>
</feature>
<dbReference type="InterPro" id="IPR048279">
    <property type="entry name" value="MdtK-like"/>
</dbReference>
<keyword evidence="3" id="KW-1003">Cell membrane</keyword>
<dbReference type="InterPro" id="IPR051327">
    <property type="entry name" value="MATE_MepA_subfamily"/>
</dbReference>
<feature type="transmembrane region" description="Helical" evidence="7">
    <location>
        <begin position="166"/>
        <end position="191"/>
    </location>
</feature>
<evidence type="ECO:0000256" key="7">
    <source>
        <dbReference type="SAM" id="Phobius"/>
    </source>
</evidence>
<dbReference type="GO" id="GO:0042910">
    <property type="term" value="F:xenobiotic transmembrane transporter activity"/>
    <property type="evidence" value="ECO:0007669"/>
    <property type="project" value="InterPro"/>
</dbReference>
<evidence type="ECO:0000256" key="1">
    <source>
        <dbReference type="ARBA" id="ARBA00004651"/>
    </source>
</evidence>
<evidence type="ECO:0000256" key="2">
    <source>
        <dbReference type="ARBA" id="ARBA00022448"/>
    </source>
</evidence>
<feature type="transmembrane region" description="Helical" evidence="7">
    <location>
        <begin position="246"/>
        <end position="268"/>
    </location>
</feature>
<feature type="transmembrane region" description="Helical" evidence="7">
    <location>
        <begin position="212"/>
        <end position="234"/>
    </location>
</feature>
<comment type="caution">
    <text evidence="8">The sequence shown here is derived from an EMBL/GenBank/DDBJ whole genome shotgun (WGS) entry which is preliminary data.</text>
</comment>
<evidence type="ECO:0000256" key="5">
    <source>
        <dbReference type="ARBA" id="ARBA00022989"/>
    </source>
</evidence>
<dbReference type="PIRSF" id="PIRSF006603">
    <property type="entry name" value="DinF"/>
    <property type="match status" value="1"/>
</dbReference>
<dbReference type="GO" id="GO:0005886">
    <property type="term" value="C:plasma membrane"/>
    <property type="evidence" value="ECO:0007669"/>
    <property type="project" value="UniProtKB-SubCell"/>
</dbReference>
<evidence type="ECO:0000256" key="3">
    <source>
        <dbReference type="ARBA" id="ARBA00022475"/>
    </source>
</evidence>
<dbReference type="EMBL" id="RLIH01000009">
    <property type="protein sequence ID" value="RVU54517.1"/>
    <property type="molecule type" value="Genomic_DNA"/>
</dbReference>
<dbReference type="InterPro" id="IPR002528">
    <property type="entry name" value="MATE_fam"/>
</dbReference>
<dbReference type="RefSeq" id="WP_127724739.1">
    <property type="nucleotide sequence ID" value="NZ_RLIH01000009.1"/>
</dbReference>
<feature type="transmembrane region" description="Helical" evidence="7">
    <location>
        <begin position="365"/>
        <end position="386"/>
    </location>
</feature>
<dbReference type="OrthoDB" id="9808954at2"/>
<dbReference type="GO" id="GO:0015297">
    <property type="term" value="F:antiporter activity"/>
    <property type="evidence" value="ECO:0007669"/>
    <property type="project" value="InterPro"/>
</dbReference>
<feature type="transmembrane region" description="Helical" evidence="7">
    <location>
        <begin position="289"/>
        <end position="320"/>
    </location>
</feature>
<comment type="subcellular location">
    <subcellularLocation>
        <location evidence="1">Cell membrane</location>
        <topology evidence="1">Multi-pass membrane protein</topology>
    </subcellularLocation>
</comment>
<evidence type="ECO:0000313" key="9">
    <source>
        <dbReference type="Proteomes" id="UP000288812"/>
    </source>
</evidence>
<dbReference type="PANTHER" id="PTHR43823">
    <property type="entry name" value="SPORULATION PROTEIN YKVU"/>
    <property type="match status" value="1"/>
</dbReference>
<gene>
    <name evidence="8" type="ORF">EF514_07105</name>
</gene>
<feature type="transmembrane region" description="Helical" evidence="7">
    <location>
        <begin position="141"/>
        <end position="160"/>
    </location>
</feature>
<evidence type="ECO:0000313" key="8">
    <source>
        <dbReference type="EMBL" id="RVU54517.1"/>
    </source>
</evidence>
<organism evidence="8 9">
    <name type="scientific">Anaerosphaera multitolerans</name>
    <dbReference type="NCBI Taxonomy" id="2487351"/>
    <lineage>
        <taxon>Bacteria</taxon>
        <taxon>Bacillati</taxon>
        <taxon>Bacillota</taxon>
        <taxon>Tissierellia</taxon>
        <taxon>Tissierellales</taxon>
        <taxon>Peptoniphilaceae</taxon>
        <taxon>Anaerosphaera</taxon>
    </lineage>
</organism>
<keyword evidence="2" id="KW-0813">Transport</keyword>
<keyword evidence="4 7" id="KW-0812">Transmembrane</keyword>
<reference evidence="8 9" key="1">
    <citation type="submission" date="2018-11" db="EMBL/GenBank/DDBJ databases">
        <title>Genome sequencing and assembly of Anaerosphaera sp. nov., GS7-6-2.</title>
        <authorList>
            <person name="Rettenmaier R."/>
            <person name="Liebl W."/>
            <person name="Zverlov V."/>
        </authorList>
    </citation>
    <scope>NUCLEOTIDE SEQUENCE [LARGE SCALE GENOMIC DNA]</scope>
    <source>
        <strain evidence="8 9">GS7-6-2</strain>
    </source>
</reference>
<keyword evidence="6 7" id="KW-0472">Membrane</keyword>
<proteinExistence type="predicted"/>
<evidence type="ECO:0000256" key="4">
    <source>
        <dbReference type="ARBA" id="ARBA00022692"/>
    </source>
</evidence>
<name>A0A437S6A7_9FIRM</name>
<evidence type="ECO:0000256" key="6">
    <source>
        <dbReference type="ARBA" id="ARBA00023136"/>
    </source>
</evidence>
<feature type="transmembrane region" description="Helical" evidence="7">
    <location>
        <begin position="35"/>
        <end position="58"/>
    </location>
</feature>
<feature type="transmembrane region" description="Helical" evidence="7">
    <location>
        <begin position="392"/>
        <end position="411"/>
    </location>
</feature>
<sequence length="422" mass="46821">MAMWVFSLYTMVDGYFVANYVGELEFSAINIAMPFVNGLFALAIIFGVGSSTVVGILLGENKKTEANKIFSSVLLVLIGFSLIITLIFNLFLPQVINFLGATESTYEFVKDYLQIILFFGIFFIISYNLEVMVKIDSFPLLATLGVFISGITNVILDYIFVARLNWGIKGAAVATGIAQVISTVLFLYHFILGNSNLKLVKTKLNLKIFKRIVPIGLGDFLNEMSTSFIILLFNNFLPSVLGEKSLISYTVISYVTLFVLITMSGLTQGMQPIVSYYYGKKEKKSYRKILMFSALAVGAFSLLFFIIVNSFTEGIVNIFLSKSEIDILNITYLGIHKYSYAYLLVGFNLLIGAFFAAIGQAKSSIIISIARGFLFILLSLNFAKSFLASENIWLAASISEGFALILSLLLLKYTFNNKKSLS</sequence>
<keyword evidence="9" id="KW-1185">Reference proteome</keyword>
<dbReference type="Proteomes" id="UP000288812">
    <property type="component" value="Unassembled WGS sequence"/>
</dbReference>
<dbReference type="AlphaFoldDB" id="A0A437S6A7"/>
<feature type="transmembrane region" description="Helical" evidence="7">
    <location>
        <begin position="340"/>
        <end position="358"/>
    </location>
</feature>